<proteinExistence type="predicted"/>
<evidence type="ECO:0000313" key="7">
    <source>
        <dbReference type="Proteomes" id="UP001500642"/>
    </source>
</evidence>
<evidence type="ECO:0000256" key="1">
    <source>
        <dbReference type="ARBA" id="ARBA00001946"/>
    </source>
</evidence>
<keyword evidence="3" id="KW-0460">Magnesium</keyword>
<comment type="caution">
    <text evidence="6">The sequence shown here is derived from an EMBL/GenBank/DDBJ whole genome shotgun (WGS) entry which is preliminary data.</text>
</comment>
<protein>
    <submittedName>
        <fullName evidence="6">Citrate (Pro-3S)-lyase subunit beta</fullName>
    </submittedName>
</protein>
<dbReference type="PANTHER" id="PTHR32308">
    <property type="entry name" value="LYASE BETA SUBUNIT, PUTATIVE (AFU_ORTHOLOGUE AFUA_4G13030)-RELATED"/>
    <property type="match status" value="1"/>
</dbReference>
<dbReference type="InterPro" id="IPR015813">
    <property type="entry name" value="Pyrv/PenolPyrv_kinase-like_dom"/>
</dbReference>
<dbReference type="Pfam" id="PF03328">
    <property type="entry name" value="HpcH_HpaI"/>
    <property type="match status" value="1"/>
</dbReference>
<reference evidence="7" key="1">
    <citation type="journal article" date="2019" name="Int. J. Syst. Evol. Microbiol.">
        <title>The Global Catalogue of Microorganisms (GCM) 10K type strain sequencing project: providing services to taxonomists for standard genome sequencing and annotation.</title>
        <authorList>
            <consortium name="The Broad Institute Genomics Platform"/>
            <consortium name="The Broad Institute Genome Sequencing Center for Infectious Disease"/>
            <person name="Wu L."/>
            <person name="Ma J."/>
        </authorList>
    </citation>
    <scope>NUCLEOTIDE SEQUENCE [LARGE SCALE GENOMIC DNA]</scope>
    <source>
        <strain evidence="7">JCM 17808</strain>
    </source>
</reference>
<keyword evidence="2" id="KW-0479">Metal-binding</keyword>
<feature type="compositionally biased region" description="Polar residues" evidence="4">
    <location>
        <begin position="8"/>
        <end position="21"/>
    </location>
</feature>
<accession>A0ABP8J6P3</accession>
<evidence type="ECO:0000259" key="5">
    <source>
        <dbReference type="Pfam" id="PF03328"/>
    </source>
</evidence>
<dbReference type="RefSeq" id="WP_345030121.1">
    <property type="nucleotide sequence ID" value="NZ_BAABGL010000003.1"/>
</dbReference>
<sequence>MSPVDSAGTGTNPDNATTTQPAGFDFGPAWLFVPADRPDRYAKAAERADIVIIDLEDAVAPADKAAARQSVAENLLDPARTVIRINPRDTEEFAADLDLLATLPYTHVMLPKAESAADSAPLSDYRVIALIETARGAINLPEIAAAPEVVGLMWGSEDLIADLGGGSSRLPSGGYRDVALHVRSQTLLTGRAHGTWVLDSIWADIHDLDGLAAEATDAVESGFDGKVSIHPKHIPVVRDAYRPTPEQLAWARAVLELAETSAGAFSYEGKMIDAPLLKHAGHIVARDR</sequence>
<dbReference type="Gene3D" id="3.20.20.60">
    <property type="entry name" value="Phosphoenolpyruvate-binding domains"/>
    <property type="match status" value="1"/>
</dbReference>
<dbReference type="Proteomes" id="UP001500642">
    <property type="component" value="Unassembled WGS sequence"/>
</dbReference>
<keyword evidence="7" id="KW-1185">Reference proteome</keyword>
<evidence type="ECO:0000256" key="4">
    <source>
        <dbReference type="SAM" id="MobiDB-lite"/>
    </source>
</evidence>
<dbReference type="SUPFAM" id="SSF51621">
    <property type="entry name" value="Phosphoenolpyruvate/pyruvate domain"/>
    <property type="match status" value="1"/>
</dbReference>
<dbReference type="EMBL" id="BAABGL010000003">
    <property type="protein sequence ID" value="GAA4385995.1"/>
    <property type="molecule type" value="Genomic_DNA"/>
</dbReference>
<dbReference type="InterPro" id="IPR040442">
    <property type="entry name" value="Pyrv_kinase-like_dom_sf"/>
</dbReference>
<feature type="domain" description="HpcH/HpaI aldolase/citrate lyase" evidence="5">
    <location>
        <begin position="31"/>
        <end position="231"/>
    </location>
</feature>
<evidence type="ECO:0000313" key="6">
    <source>
        <dbReference type="EMBL" id="GAA4385995.1"/>
    </source>
</evidence>
<dbReference type="InterPro" id="IPR011206">
    <property type="entry name" value="Citrate_lyase_beta/mcl1/mcl2"/>
</dbReference>
<feature type="region of interest" description="Disordered" evidence="4">
    <location>
        <begin position="1"/>
        <end position="22"/>
    </location>
</feature>
<dbReference type="PANTHER" id="PTHR32308:SF10">
    <property type="entry name" value="CITRATE LYASE SUBUNIT BETA"/>
    <property type="match status" value="1"/>
</dbReference>
<dbReference type="PIRSF" id="PIRSF015582">
    <property type="entry name" value="Cit_lyase_B"/>
    <property type="match status" value="1"/>
</dbReference>
<dbReference type="InterPro" id="IPR005000">
    <property type="entry name" value="Aldolase/citrate-lyase_domain"/>
</dbReference>
<evidence type="ECO:0000256" key="3">
    <source>
        <dbReference type="ARBA" id="ARBA00022842"/>
    </source>
</evidence>
<evidence type="ECO:0000256" key="2">
    <source>
        <dbReference type="ARBA" id="ARBA00022723"/>
    </source>
</evidence>
<gene>
    <name evidence="6" type="primary">citE</name>
    <name evidence="6" type="ORF">GCM10023167_08470</name>
</gene>
<organism evidence="6 7">
    <name type="scientific">Brevibacterium pityocampae</name>
    <dbReference type="NCBI Taxonomy" id="506594"/>
    <lineage>
        <taxon>Bacteria</taxon>
        <taxon>Bacillati</taxon>
        <taxon>Actinomycetota</taxon>
        <taxon>Actinomycetes</taxon>
        <taxon>Micrococcales</taxon>
        <taxon>Brevibacteriaceae</taxon>
        <taxon>Brevibacterium</taxon>
    </lineage>
</organism>
<name>A0ABP8J6P3_9MICO</name>
<comment type="cofactor">
    <cofactor evidence="1">
        <name>Mg(2+)</name>
        <dbReference type="ChEBI" id="CHEBI:18420"/>
    </cofactor>
</comment>